<evidence type="ECO:0000259" key="10">
    <source>
        <dbReference type="Pfam" id="PF00593"/>
    </source>
</evidence>
<dbReference type="Pfam" id="PF07715">
    <property type="entry name" value="Plug"/>
    <property type="match status" value="1"/>
</dbReference>
<keyword evidence="5 9" id="KW-0798">TonB box</keyword>
<feature type="domain" description="TonB-dependent receptor plug" evidence="11">
    <location>
        <begin position="11"/>
        <end position="120"/>
    </location>
</feature>
<dbReference type="InterPro" id="IPR000531">
    <property type="entry name" value="Beta-barrel_TonB"/>
</dbReference>
<keyword evidence="2 8" id="KW-0813">Transport</keyword>
<keyword evidence="7 8" id="KW-0998">Cell outer membrane</keyword>
<comment type="similarity">
    <text evidence="8 9">Belongs to the TonB-dependent receptor family.</text>
</comment>
<keyword evidence="6 8" id="KW-0472">Membrane</keyword>
<accession>A0A150Q470</accession>
<dbReference type="AlphaFoldDB" id="A0A150Q470"/>
<reference evidence="12 13" key="1">
    <citation type="submission" date="2014-02" db="EMBL/GenBank/DDBJ databases">
        <title>The small core and large imbalanced accessory genome model reveals a collaborative survival strategy of Sorangium cellulosum strains in nature.</title>
        <authorList>
            <person name="Han K."/>
            <person name="Peng R."/>
            <person name="Blom J."/>
            <person name="Li Y.-Z."/>
        </authorList>
    </citation>
    <scope>NUCLEOTIDE SEQUENCE [LARGE SCALE GENOMIC DNA]</scope>
    <source>
        <strain evidence="12 13">So0008-312</strain>
    </source>
</reference>
<comment type="subcellular location">
    <subcellularLocation>
        <location evidence="1 8">Cell outer membrane</location>
        <topology evidence="1 8">Multi-pass membrane protein</topology>
    </subcellularLocation>
</comment>
<dbReference type="GO" id="GO:0033214">
    <property type="term" value="P:siderophore-iron import into cell"/>
    <property type="evidence" value="ECO:0007669"/>
    <property type="project" value="TreeGrafter"/>
</dbReference>
<dbReference type="InterPro" id="IPR039426">
    <property type="entry name" value="TonB-dep_rcpt-like"/>
</dbReference>
<evidence type="ECO:0000259" key="11">
    <source>
        <dbReference type="Pfam" id="PF07715"/>
    </source>
</evidence>
<evidence type="ECO:0000256" key="9">
    <source>
        <dbReference type="RuleBase" id="RU003357"/>
    </source>
</evidence>
<dbReference type="InterPro" id="IPR036942">
    <property type="entry name" value="Beta-barrel_TonB_sf"/>
</dbReference>
<dbReference type="PANTHER" id="PTHR30442:SF0">
    <property type="entry name" value="FE(3+) DICITRATE TRANSPORT PROTEIN FECA"/>
    <property type="match status" value="1"/>
</dbReference>
<evidence type="ECO:0000256" key="4">
    <source>
        <dbReference type="ARBA" id="ARBA00022692"/>
    </source>
</evidence>
<dbReference type="GO" id="GO:0009279">
    <property type="term" value="C:cell outer membrane"/>
    <property type="evidence" value="ECO:0007669"/>
    <property type="project" value="UniProtKB-SubCell"/>
</dbReference>
<dbReference type="InterPro" id="IPR012910">
    <property type="entry name" value="Plug_dom"/>
</dbReference>
<evidence type="ECO:0000256" key="1">
    <source>
        <dbReference type="ARBA" id="ARBA00004571"/>
    </source>
</evidence>
<keyword evidence="3 8" id="KW-1134">Transmembrane beta strand</keyword>
<dbReference type="InterPro" id="IPR037066">
    <property type="entry name" value="Plug_dom_sf"/>
</dbReference>
<dbReference type="EMBL" id="JEMA01001075">
    <property type="protein sequence ID" value="KYF62690.1"/>
    <property type="molecule type" value="Genomic_DNA"/>
</dbReference>
<dbReference type="OrthoDB" id="5389752at2"/>
<dbReference type="PROSITE" id="PS52016">
    <property type="entry name" value="TONB_DEPENDENT_REC_3"/>
    <property type="match status" value="1"/>
</dbReference>
<evidence type="ECO:0000256" key="3">
    <source>
        <dbReference type="ARBA" id="ARBA00022452"/>
    </source>
</evidence>
<evidence type="ECO:0000256" key="7">
    <source>
        <dbReference type="ARBA" id="ARBA00023237"/>
    </source>
</evidence>
<dbReference type="PANTHER" id="PTHR30442">
    <property type="entry name" value="IRON III DICITRATE TRANSPORT PROTEIN FECA"/>
    <property type="match status" value="1"/>
</dbReference>
<evidence type="ECO:0000256" key="5">
    <source>
        <dbReference type="ARBA" id="ARBA00023077"/>
    </source>
</evidence>
<evidence type="ECO:0000256" key="8">
    <source>
        <dbReference type="PROSITE-ProRule" id="PRU01360"/>
    </source>
</evidence>
<protein>
    <submittedName>
        <fullName evidence="12">Ligand-gated channel protein</fullName>
    </submittedName>
</protein>
<proteinExistence type="inferred from homology"/>
<evidence type="ECO:0000313" key="12">
    <source>
        <dbReference type="EMBL" id="KYF62690.1"/>
    </source>
</evidence>
<name>A0A150Q470_SORCE</name>
<dbReference type="Gene3D" id="2.40.170.20">
    <property type="entry name" value="TonB-dependent receptor, beta-barrel domain"/>
    <property type="match status" value="1"/>
</dbReference>
<feature type="domain" description="TonB-dependent receptor-like beta-barrel" evidence="10">
    <location>
        <begin position="268"/>
        <end position="663"/>
    </location>
</feature>
<gene>
    <name evidence="12" type="ORF">BE15_37850</name>
</gene>
<dbReference type="Gene3D" id="2.170.130.10">
    <property type="entry name" value="TonB-dependent receptor, plug domain"/>
    <property type="match status" value="1"/>
</dbReference>
<evidence type="ECO:0000256" key="2">
    <source>
        <dbReference type="ARBA" id="ARBA00022448"/>
    </source>
</evidence>
<dbReference type="SUPFAM" id="SSF56935">
    <property type="entry name" value="Porins"/>
    <property type="match status" value="1"/>
</dbReference>
<dbReference type="Proteomes" id="UP000075260">
    <property type="component" value="Unassembled WGS sequence"/>
</dbReference>
<sequence>MEVTVAGTRVTRTAGSAHVIKGRQLERFEHDDPHAVLGSVPGVYVRGEDGLGLRPNIGVRGVNPDRSKKVTLMEDGVPISPAPYSAPAAYYFPLITRMSNVRVIKGPGAIAYGPQTVGGTVDLLTRSAPSLASGALDLAFGQYGYGKAHGYVGTSDGQMDVLLEGVHLRSDGFKELPSGADTGFYRNEVMLKGGYVVDPTARIKNELRLKLTYSEELSNETYLGITDADFEQNPLRRYGVSALDRMRNHRTAVALTHVIEPSRDMSVTTTVYRNDFSRVWRKVNGFRGANLFDVLTAPDSPQNAVYNAVLTGQLDSSTPGETLLIGPNEREFVAHGVETRVRWNTATGPVSHRVEYGLRLHYDRVERRHSENGFLVLGGALVPDGGPTVVTQLNEAWTEALALHASDAVTWRALTVTPGVRVELMRSAFVDRAAGTEQTRVAQALLPGVGAYYALTEALGILAGVYRGFSPPAPGSDAHVKPELSVNYEGGARFADGPLRAEVIGYYNDYANITDVCTLSSGCLDADLDRQYDAGEARIYGLEAYAEHEIPVGQLKLPINAAYTLTRTEFLTSFTSDDPIFGRVAKGDEMPYVPRHQVSLSVGVEHERAGLNVGASYVSAMRERAGGEPMSRALATDEQLLIDASARVRVVGPLVLYANARNVLGSQFIVSRRPFGARPNAPRWIQVGMKASF</sequence>
<comment type="caution">
    <text evidence="12">The sequence shown here is derived from an EMBL/GenBank/DDBJ whole genome shotgun (WGS) entry which is preliminary data.</text>
</comment>
<evidence type="ECO:0000256" key="6">
    <source>
        <dbReference type="ARBA" id="ARBA00023136"/>
    </source>
</evidence>
<keyword evidence="4 8" id="KW-0812">Transmembrane</keyword>
<dbReference type="Pfam" id="PF00593">
    <property type="entry name" value="TonB_dep_Rec_b-barrel"/>
    <property type="match status" value="1"/>
</dbReference>
<organism evidence="12 13">
    <name type="scientific">Sorangium cellulosum</name>
    <name type="common">Polyangium cellulosum</name>
    <dbReference type="NCBI Taxonomy" id="56"/>
    <lineage>
        <taxon>Bacteria</taxon>
        <taxon>Pseudomonadati</taxon>
        <taxon>Myxococcota</taxon>
        <taxon>Polyangia</taxon>
        <taxon>Polyangiales</taxon>
        <taxon>Polyangiaceae</taxon>
        <taxon>Sorangium</taxon>
    </lineage>
</organism>
<evidence type="ECO:0000313" key="13">
    <source>
        <dbReference type="Proteomes" id="UP000075260"/>
    </source>
</evidence>